<keyword evidence="2" id="KW-1185">Reference proteome</keyword>
<gene>
    <name evidence="1" type="ORF">Aargi30884_02060</name>
</gene>
<protein>
    <submittedName>
        <fullName evidence="1">Uncharacterized protein</fullName>
    </submittedName>
</protein>
<reference evidence="2" key="1">
    <citation type="submission" date="2019-05" db="EMBL/GenBank/DDBJ databases">
        <title>Complete genome sequencing of Absiella argi strain JCM 30884.</title>
        <authorList>
            <person name="Sakamoto M."/>
            <person name="Murakami T."/>
            <person name="Mori H."/>
        </authorList>
    </citation>
    <scope>NUCLEOTIDE SEQUENCE [LARGE SCALE GENOMIC DNA]</scope>
    <source>
        <strain evidence="2">JCM 30884</strain>
    </source>
</reference>
<organism evidence="1 2">
    <name type="scientific">Amedibacterium intestinale</name>
    <dbReference type="NCBI Taxonomy" id="2583452"/>
    <lineage>
        <taxon>Bacteria</taxon>
        <taxon>Bacillati</taxon>
        <taxon>Bacillota</taxon>
        <taxon>Erysipelotrichia</taxon>
        <taxon>Erysipelotrichales</taxon>
        <taxon>Erysipelotrichaceae</taxon>
        <taxon>Amedibacterium</taxon>
    </lineage>
</organism>
<evidence type="ECO:0000313" key="2">
    <source>
        <dbReference type="Proteomes" id="UP000464754"/>
    </source>
</evidence>
<sequence length="253" mass="26457">MCAHLRRSIQDTEELETALLKKTREINSLSSIALFPLKGSAVKGILKSPIKTEVMKTTHRFHHSLSPSKNLFSYLKNGVCAGIFAGFTAYKASLTTSKKYLNAGTSLSLGSADLSMDAKVVPMLNGKFDPHLELRAEAQAALAEVKAFGSIGNTFIHADAEGKVGVGVATGEAKAVINKEEISLKAEGSVAALRGEVKGSFTIFGITIEATGSGEVGALGGGVEFSSKSGEFTIGGKASLVAGLGFKIKVKYN</sequence>
<evidence type="ECO:0000313" key="1">
    <source>
        <dbReference type="EMBL" id="BBK21303.1"/>
    </source>
</evidence>
<proteinExistence type="predicted"/>
<accession>A0A6N4TEX5</accession>
<dbReference type="KEGG" id="aarg:Aargi30884_02060"/>
<name>A0A6N4TEX5_9FIRM</name>
<dbReference type="Proteomes" id="UP000464754">
    <property type="component" value="Chromosome"/>
</dbReference>
<dbReference type="EMBL" id="AP019695">
    <property type="protein sequence ID" value="BBK21303.1"/>
    <property type="molecule type" value="Genomic_DNA"/>
</dbReference>
<dbReference type="AlphaFoldDB" id="A0A6N4TEX5"/>